<dbReference type="InterPro" id="IPR051016">
    <property type="entry name" value="Diverse_Substrate_AcTransf"/>
</dbReference>
<dbReference type="SUPFAM" id="SSF55729">
    <property type="entry name" value="Acyl-CoA N-acyltransferases (Nat)"/>
    <property type="match status" value="1"/>
</dbReference>
<organism evidence="4 5">
    <name type="scientific">Rhodanobacter ginsengisoli</name>
    <dbReference type="NCBI Taxonomy" id="418646"/>
    <lineage>
        <taxon>Bacteria</taxon>
        <taxon>Pseudomonadati</taxon>
        <taxon>Pseudomonadota</taxon>
        <taxon>Gammaproteobacteria</taxon>
        <taxon>Lysobacterales</taxon>
        <taxon>Rhodanobacteraceae</taxon>
        <taxon>Rhodanobacter</taxon>
    </lineage>
</organism>
<sequence>MALEIRKAKRSDLHAMLEMMHEHARFERSEPPNADESRLVEAIFRTPRLLCAWIALVDDKSVGYMTATREFSTWRAAAFMHMDCLYVRADYRGMGIGVRLIAALRDFCAGEGIDQVQWQTPGWNRDAARFYRRLGAKQCTKRRFTWQIDPRQVIRTLDEKPG</sequence>
<protein>
    <submittedName>
        <fullName evidence="4">GNAT family N-acetyltransferase</fullName>
        <ecNumber evidence="4">2.3.-.-</ecNumber>
    </submittedName>
</protein>
<dbReference type="CDD" id="cd04301">
    <property type="entry name" value="NAT_SF"/>
    <property type="match status" value="1"/>
</dbReference>
<accession>A0ABW0QHP1</accession>
<dbReference type="Gene3D" id="3.40.630.30">
    <property type="match status" value="1"/>
</dbReference>
<gene>
    <name evidence="4" type="ORF">ACFPPA_00185</name>
</gene>
<comment type="caution">
    <text evidence="4">The sequence shown here is derived from an EMBL/GenBank/DDBJ whole genome shotgun (WGS) entry which is preliminary data.</text>
</comment>
<keyword evidence="1 4" id="KW-0808">Transferase</keyword>
<reference evidence="5" key="1">
    <citation type="journal article" date="2019" name="Int. J. Syst. Evol. Microbiol.">
        <title>The Global Catalogue of Microorganisms (GCM) 10K type strain sequencing project: providing services to taxonomists for standard genome sequencing and annotation.</title>
        <authorList>
            <consortium name="The Broad Institute Genomics Platform"/>
            <consortium name="The Broad Institute Genome Sequencing Center for Infectious Disease"/>
            <person name="Wu L."/>
            <person name="Ma J."/>
        </authorList>
    </citation>
    <scope>NUCLEOTIDE SEQUENCE [LARGE SCALE GENOMIC DNA]</scope>
    <source>
        <strain evidence="5">CGMCC 1.16619</strain>
    </source>
</reference>
<evidence type="ECO:0000256" key="2">
    <source>
        <dbReference type="ARBA" id="ARBA00023315"/>
    </source>
</evidence>
<feature type="domain" description="N-acetyltransferase" evidence="3">
    <location>
        <begin position="3"/>
        <end position="158"/>
    </location>
</feature>
<evidence type="ECO:0000256" key="1">
    <source>
        <dbReference type="ARBA" id="ARBA00022679"/>
    </source>
</evidence>
<name>A0ABW0QHP1_9GAMM</name>
<dbReference type="PANTHER" id="PTHR10545:SF29">
    <property type="entry name" value="GH14572P-RELATED"/>
    <property type="match status" value="1"/>
</dbReference>
<dbReference type="RefSeq" id="WP_377316083.1">
    <property type="nucleotide sequence ID" value="NZ_JBHSNF010000001.1"/>
</dbReference>
<dbReference type="InterPro" id="IPR000182">
    <property type="entry name" value="GNAT_dom"/>
</dbReference>
<keyword evidence="5" id="KW-1185">Reference proteome</keyword>
<dbReference type="EC" id="2.3.-.-" evidence="4"/>
<evidence type="ECO:0000313" key="4">
    <source>
        <dbReference type="EMBL" id="MFC5524150.1"/>
    </source>
</evidence>
<dbReference type="InterPro" id="IPR016181">
    <property type="entry name" value="Acyl_CoA_acyltransferase"/>
</dbReference>
<dbReference type="PANTHER" id="PTHR10545">
    <property type="entry name" value="DIAMINE N-ACETYLTRANSFERASE"/>
    <property type="match status" value="1"/>
</dbReference>
<dbReference type="Pfam" id="PF00583">
    <property type="entry name" value="Acetyltransf_1"/>
    <property type="match status" value="1"/>
</dbReference>
<dbReference type="EMBL" id="JBHSNF010000001">
    <property type="protein sequence ID" value="MFC5524150.1"/>
    <property type="molecule type" value="Genomic_DNA"/>
</dbReference>
<dbReference type="PROSITE" id="PS51186">
    <property type="entry name" value="GNAT"/>
    <property type="match status" value="1"/>
</dbReference>
<dbReference type="Proteomes" id="UP001596114">
    <property type="component" value="Unassembled WGS sequence"/>
</dbReference>
<keyword evidence="2 4" id="KW-0012">Acyltransferase</keyword>
<evidence type="ECO:0000313" key="5">
    <source>
        <dbReference type="Proteomes" id="UP001596114"/>
    </source>
</evidence>
<proteinExistence type="predicted"/>
<evidence type="ECO:0000259" key="3">
    <source>
        <dbReference type="PROSITE" id="PS51186"/>
    </source>
</evidence>
<dbReference type="GO" id="GO:0016746">
    <property type="term" value="F:acyltransferase activity"/>
    <property type="evidence" value="ECO:0007669"/>
    <property type="project" value="UniProtKB-KW"/>
</dbReference>